<feature type="domain" description="DSBA-like thioredoxin" evidence="2">
    <location>
        <begin position="80"/>
        <end position="263"/>
    </location>
</feature>
<dbReference type="SUPFAM" id="SSF52833">
    <property type="entry name" value="Thioredoxin-like"/>
    <property type="match status" value="1"/>
</dbReference>
<keyword evidence="4" id="KW-1185">Reference proteome</keyword>
<dbReference type="InterPro" id="IPR001853">
    <property type="entry name" value="DSBA-like_thioredoxin_dom"/>
</dbReference>
<organism evidence="3 4">
    <name type="scientific">Patulibacter brassicae</name>
    <dbReference type="NCBI Taxonomy" id="1705717"/>
    <lineage>
        <taxon>Bacteria</taxon>
        <taxon>Bacillati</taxon>
        <taxon>Actinomycetota</taxon>
        <taxon>Thermoleophilia</taxon>
        <taxon>Solirubrobacterales</taxon>
        <taxon>Patulibacteraceae</taxon>
        <taxon>Patulibacter</taxon>
    </lineage>
</organism>
<dbReference type="RefSeq" id="WP_319954449.1">
    <property type="nucleotide sequence ID" value="NZ_JAXAVX010000005.1"/>
</dbReference>
<feature type="region of interest" description="Disordered" evidence="1">
    <location>
        <begin position="1"/>
        <end position="81"/>
    </location>
</feature>
<evidence type="ECO:0000313" key="4">
    <source>
        <dbReference type="Proteomes" id="UP001277761"/>
    </source>
</evidence>
<reference evidence="3 4" key="1">
    <citation type="submission" date="2023-11" db="EMBL/GenBank/DDBJ databases">
        <authorList>
            <person name="Xu M."/>
            <person name="Jiang T."/>
        </authorList>
    </citation>
    <scope>NUCLEOTIDE SEQUENCE [LARGE SCALE GENOMIC DNA]</scope>
    <source>
        <strain evidence="3 4">SD</strain>
    </source>
</reference>
<protein>
    <submittedName>
        <fullName evidence="3">DsbA family protein</fullName>
    </submittedName>
</protein>
<dbReference type="InterPro" id="IPR036249">
    <property type="entry name" value="Thioredoxin-like_sf"/>
</dbReference>
<evidence type="ECO:0000313" key="3">
    <source>
        <dbReference type="EMBL" id="MDX8152294.1"/>
    </source>
</evidence>
<gene>
    <name evidence="3" type="ORF">SK069_11855</name>
</gene>
<name>A0ABU4VKT5_9ACTN</name>
<feature type="compositionally biased region" description="Basic and acidic residues" evidence="1">
    <location>
        <begin position="1"/>
        <end position="13"/>
    </location>
</feature>
<sequence length="266" mass="27690">MSGPAEPREDRGEPLVPVTRWAGGGPDPADGAAPSVASAGASPDDAPGAGPARAAGRLGDDHGAGSTSGAEPDPEGPPAFYFDFRDPESYLAAERVIRTLPVATPWVPVDASRLPGPHAWEGFRCAADASAARERIARTAAERGLQPVHWPAEVPFDSTRALRAAWYAKGLGRVVSFSLPAFRQAYAGGHDLSSEAFVLIAASASEMHPRAILQALERAPIAAALEAATDRAIERGVRTTPAVWTGDRVFHGDDGVDEAAAHLAAR</sequence>
<dbReference type="EMBL" id="JAXAVX010000005">
    <property type="protein sequence ID" value="MDX8152294.1"/>
    <property type="molecule type" value="Genomic_DNA"/>
</dbReference>
<accession>A0ABU4VKT5</accession>
<dbReference type="Proteomes" id="UP001277761">
    <property type="component" value="Unassembled WGS sequence"/>
</dbReference>
<evidence type="ECO:0000256" key="1">
    <source>
        <dbReference type="SAM" id="MobiDB-lite"/>
    </source>
</evidence>
<evidence type="ECO:0000259" key="2">
    <source>
        <dbReference type="Pfam" id="PF01323"/>
    </source>
</evidence>
<dbReference type="Gene3D" id="3.40.30.10">
    <property type="entry name" value="Glutaredoxin"/>
    <property type="match status" value="1"/>
</dbReference>
<dbReference type="Pfam" id="PF01323">
    <property type="entry name" value="DSBA"/>
    <property type="match status" value="1"/>
</dbReference>
<proteinExistence type="predicted"/>
<comment type="caution">
    <text evidence="3">The sequence shown here is derived from an EMBL/GenBank/DDBJ whole genome shotgun (WGS) entry which is preliminary data.</text>
</comment>
<feature type="compositionally biased region" description="Low complexity" evidence="1">
    <location>
        <begin position="27"/>
        <end position="57"/>
    </location>
</feature>